<dbReference type="GO" id="GO:0046872">
    <property type="term" value="F:metal ion binding"/>
    <property type="evidence" value="ECO:0007669"/>
    <property type="project" value="UniProtKB-KW"/>
</dbReference>
<keyword evidence="5" id="KW-1185">Reference proteome</keyword>
<protein>
    <recommendedName>
        <fullName evidence="3">Fe2OG dioxygenase domain-containing protein</fullName>
    </recommendedName>
</protein>
<feature type="region of interest" description="Disordered" evidence="2">
    <location>
        <begin position="457"/>
        <end position="485"/>
    </location>
</feature>
<feature type="region of interest" description="Disordered" evidence="2">
    <location>
        <begin position="378"/>
        <end position="399"/>
    </location>
</feature>
<reference evidence="4 5" key="1">
    <citation type="submission" date="2016-03" db="EMBL/GenBank/DDBJ databases">
        <title>Comparative genomics of the ectomycorrhizal sister species Rhizopogon vinicolor and Rhizopogon vesiculosus (Basidiomycota: Boletales) reveals a divergence of the mating type B locus.</title>
        <authorList>
            <person name="Mujic A.B."/>
            <person name="Kuo A."/>
            <person name="Tritt A."/>
            <person name="Lipzen A."/>
            <person name="Chen C."/>
            <person name="Johnson J."/>
            <person name="Sharma A."/>
            <person name="Barry K."/>
            <person name="Grigoriev I.V."/>
            <person name="Spatafora J.W."/>
        </authorList>
    </citation>
    <scope>NUCLEOTIDE SEQUENCE [LARGE SCALE GENOMIC DNA]</scope>
    <source>
        <strain evidence="4 5">AM-OR11-056</strain>
    </source>
</reference>
<dbReference type="PANTHER" id="PTHR33099:SF7">
    <property type="entry name" value="MYND-TYPE DOMAIN-CONTAINING PROTEIN"/>
    <property type="match status" value="1"/>
</dbReference>
<comment type="similarity">
    <text evidence="1">Belongs to the iron/ascorbate-dependent oxidoreductase family.</text>
</comment>
<name>A0A1J8QDI6_9AGAM</name>
<dbReference type="InterPro" id="IPR044862">
    <property type="entry name" value="Pro_4_hyd_alph_FE2OG_OXY"/>
</dbReference>
<dbReference type="Gene3D" id="2.60.120.620">
    <property type="entry name" value="q2cbj1_9rhob like domain"/>
    <property type="match status" value="1"/>
</dbReference>
<gene>
    <name evidence="4" type="ORF">AZE42_05746</name>
</gene>
<dbReference type="Proteomes" id="UP000183567">
    <property type="component" value="Unassembled WGS sequence"/>
</dbReference>
<dbReference type="OrthoDB" id="27483at2759"/>
<accession>A0A1J8QDI6</accession>
<feature type="domain" description="Fe2OG dioxygenase" evidence="3">
    <location>
        <begin position="144"/>
        <end position="247"/>
    </location>
</feature>
<evidence type="ECO:0000256" key="2">
    <source>
        <dbReference type="SAM" id="MobiDB-lite"/>
    </source>
</evidence>
<dbReference type="AlphaFoldDB" id="A0A1J8QDI6"/>
<dbReference type="PANTHER" id="PTHR33099">
    <property type="entry name" value="FE2OG DIOXYGENASE DOMAIN-CONTAINING PROTEIN"/>
    <property type="match status" value="1"/>
</dbReference>
<dbReference type="STRING" id="180088.A0A1J8QDI6"/>
<comment type="caution">
    <text evidence="4">The sequence shown here is derived from an EMBL/GenBank/DDBJ whole genome shotgun (WGS) entry which is preliminary data.</text>
</comment>
<dbReference type="EMBL" id="LVVM01005079">
    <property type="protein sequence ID" value="OJA11416.1"/>
    <property type="molecule type" value="Genomic_DNA"/>
</dbReference>
<organism evidence="4 5">
    <name type="scientific">Rhizopogon vesiculosus</name>
    <dbReference type="NCBI Taxonomy" id="180088"/>
    <lineage>
        <taxon>Eukaryota</taxon>
        <taxon>Fungi</taxon>
        <taxon>Dikarya</taxon>
        <taxon>Basidiomycota</taxon>
        <taxon>Agaricomycotina</taxon>
        <taxon>Agaricomycetes</taxon>
        <taxon>Agaricomycetidae</taxon>
        <taxon>Boletales</taxon>
        <taxon>Suillineae</taxon>
        <taxon>Rhizopogonaceae</taxon>
        <taxon>Rhizopogon</taxon>
    </lineage>
</organism>
<evidence type="ECO:0000313" key="4">
    <source>
        <dbReference type="EMBL" id="OJA11416.1"/>
    </source>
</evidence>
<keyword evidence="1" id="KW-0408">Iron</keyword>
<keyword evidence="1" id="KW-0479">Metal-binding</keyword>
<evidence type="ECO:0000259" key="3">
    <source>
        <dbReference type="PROSITE" id="PS51471"/>
    </source>
</evidence>
<dbReference type="Pfam" id="PF13640">
    <property type="entry name" value="2OG-FeII_Oxy_3"/>
    <property type="match status" value="1"/>
</dbReference>
<evidence type="ECO:0000313" key="5">
    <source>
        <dbReference type="Proteomes" id="UP000183567"/>
    </source>
</evidence>
<dbReference type="InterPro" id="IPR005123">
    <property type="entry name" value="Oxoglu/Fe-dep_dioxygenase_dom"/>
</dbReference>
<keyword evidence="1" id="KW-0560">Oxidoreductase</keyword>
<dbReference type="PROSITE" id="PS51471">
    <property type="entry name" value="FE2OG_OXY"/>
    <property type="match status" value="1"/>
</dbReference>
<evidence type="ECO:0000256" key="1">
    <source>
        <dbReference type="RuleBase" id="RU003682"/>
    </source>
</evidence>
<sequence>MTYDLESSEPENEISIFKRVRKRLEGLSDNLGYKVQTNTKLARALDQFAGSPFASSVYNWSEEWNFPIRVKGEEAGTWMNPDISVFQKHATPSPFGRGDETVIDPSYRNGTELKANELTFGEEEHRYIASFMRGTLTSTMFVGKRLQVKLYKLAIYGEGGHFNWHRDSTHSDAHHGTALLALNTEWEGGDFMLRHGGVEVSVDIHPTRTSGSRDLRPVIVAFYTDMEHKVMPVTKGVRVVLQYDVEVIGEVPPPASIYDDGSRPLEDVTMRTQRLATGDKVCSYLKPDKTSIQAVVDEIQELHNKGTNIVAFPLFHLYRSASVKREYLKGNDSVLFDALKNHFDVSVNTVLICYDTDEGDDSVNCIAYRYSHGAVPETKKEELEDAAANSEEDSSSEDGFTYRYDAKGSVVKLASFHLPRASAIEKLLEQPLDWLGNESQQTETKYYGAGMFVKPKSERGSSVHVRERSDSNGDDGKEVKKMRVE</sequence>
<dbReference type="GO" id="GO:0016491">
    <property type="term" value="F:oxidoreductase activity"/>
    <property type="evidence" value="ECO:0007669"/>
    <property type="project" value="UniProtKB-KW"/>
</dbReference>
<proteinExistence type="inferred from homology"/>